<accession>Q6TFH5</accession>
<dbReference type="EMBL" id="AY422720">
    <property type="protein sequence ID" value="AAR87084.1"/>
    <property type="molecule type" value="Genomic_DNA"/>
</dbReference>
<dbReference type="RefSeq" id="WP_011178435.1">
    <property type="nucleotide sequence ID" value="NC_005915.1"/>
</dbReference>
<reference evidence="1" key="1">
    <citation type="journal article" date="2005" name="J. Mol. Evol.">
        <title>Sequence, transcription activity, and evolutionary origin of the R-body coding plasmid pKAP298 from the intracellular parasitic bacterium Caedibacter taeniospiralis.</title>
        <authorList>
            <person name="Jeblick J."/>
            <person name="Kusch J."/>
        </authorList>
    </citation>
    <scope>NUCLEOTIDE SEQUENCE</scope>
    <source>
        <plasmid evidence="1">pKAP298</plasmid>
    </source>
</reference>
<dbReference type="AlphaFoldDB" id="Q6TFH5"/>
<geneLocation type="plasmid" evidence="1">
    <name>pKAP298</name>
</geneLocation>
<organism evidence="1">
    <name type="scientific">Caedibacter taeniospiralis</name>
    <dbReference type="NCBI Taxonomy" id="28907"/>
    <lineage>
        <taxon>Bacteria</taxon>
        <taxon>Pseudomonadati</taxon>
        <taxon>Pseudomonadota</taxon>
        <taxon>Gammaproteobacteria</taxon>
        <taxon>Thiotrichales</taxon>
        <taxon>Fastidiosibacteraceae</taxon>
        <taxon>Caedibacter</taxon>
    </lineage>
</organism>
<protein>
    <recommendedName>
        <fullName evidence="2">Transglutaminase-like domain-containing protein</fullName>
    </recommendedName>
</protein>
<keyword evidence="1" id="KW-0614">Plasmid</keyword>
<evidence type="ECO:0008006" key="2">
    <source>
        <dbReference type="Google" id="ProtNLM"/>
    </source>
</evidence>
<sequence length="383" mass="44898">MPPIKIQELNKISQAIVETIRSYIPYSGNIDFFGDVEEINNYLEYAKQVLPDNKDILSVDEEIKRTAISSLLSGIGDCTELSKVACTLLKHYNHEILSNYNFQLARCDTWYHYFVVLYPENQKNHINDIIAKELPYERFIEELKNKDIVILDPWVCFGAIVDEKFFNDFSFKMDQVNDNFDFSKKIKPFSEPIEYKVGDESNEISGQYNINYFKPLIDNINEKISDNISELNFTPEFNNLYNIDNLRDSIFVNEYRNEFENSYGVSNAKWYDDHKDTISNDKLVALINLLLERYSSKDNRTFSSLEKWKRLYTDATFNFPKFIQNKNLGIMLRCIEEGKPLREDNLRDFAKLLGNGYDANSIRKLIDDTKSLTVEDIVNYPKN</sequence>
<proteinExistence type="predicted"/>
<name>Q6TFH5_CAETA</name>
<evidence type="ECO:0000313" key="1">
    <source>
        <dbReference type="EMBL" id="AAR87084.1"/>
    </source>
</evidence>